<dbReference type="RefSeq" id="XP_058338377.1">
    <property type="nucleotide sequence ID" value="XM_058490873.1"/>
</dbReference>
<keyword evidence="2" id="KW-1185">Reference proteome</keyword>
<proteinExistence type="predicted"/>
<dbReference type="Proteomes" id="UP001234581">
    <property type="component" value="Unassembled WGS sequence"/>
</dbReference>
<protein>
    <submittedName>
        <fullName evidence="1">Uncharacterized protein</fullName>
    </submittedName>
</protein>
<comment type="caution">
    <text evidence="1">The sequence shown here is derived from an EMBL/GenBank/DDBJ whole genome shotgun (WGS) entry which is preliminary data.</text>
</comment>
<dbReference type="EMBL" id="JARTCD010000078">
    <property type="protein sequence ID" value="KAJ8653463.1"/>
    <property type="molecule type" value="Genomic_DNA"/>
</dbReference>
<organism evidence="1 2">
    <name type="scientific">Lichtheimia ornata</name>
    <dbReference type="NCBI Taxonomy" id="688661"/>
    <lineage>
        <taxon>Eukaryota</taxon>
        <taxon>Fungi</taxon>
        <taxon>Fungi incertae sedis</taxon>
        <taxon>Mucoromycota</taxon>
        <taxon>Mucoromycotina</taxon>
        <taxon>Mucoromycetes</taxon>
        <taxon>Mucorales</taxon>
        <taxon>Lichtheimiaceae</taxon>
        <taxon>Lichtheimia</taxon>
    </lineage>
</organism>
<evidence type="ECO:0000313" key="2">
    <source>
        <dbReference type="Proteomes" id="UP001234581"/>
    </source>
</evidence>
<sequence>MTPPSTQQFEDDQNVDRALAIVKSIPTIIDVAKDIGLESSIKNTCRRIKVTMGNGDKKATPCWRQSSQHCKLEKSLFEVDFEDKVGNSLFTFEAAIAP</sequence>
<name>A0AAD7UTV2_9FUNG</name>
<dbReference type="GeneID" id="83218301"/>
<reference evidence="1 2" key="1">
    <citation type="submission" date="2023-03" db="EMBL/GenBank/DDBJ databases">
        <title>Genome sequence of Lichtheimia ornata CBS 291.66.</title>
        <authorList>
            <person name="Mohabir J.T."/>
            <person name="Shea T.P."/>
            <person name="Kurbessoian T."/>
            <person name="Berby B."/>
            <person name="Fontaine J."/>
            <person name="Livny J."/>
            <person name="Gnirke A."/>
            <person name="Stajich J.E."/>
            <person name="Cuomo C.A."/>
        </authorList>
    </citation>
    <scope>NUCLEOTIDE SEQUENCE [LARGE SCALE GENOMIC DNA]</scope>
    <source>
        <strain evidence="1">CBS 291.66</strain>
    </source>
</reference>
<gene>
    <name evidence="1" type="ORF">O0I10_010899</name>
</gene>
<accession>A0AAD7UTV2</accession>
<evidence type="ECO:0000313" key="1">
    <source>
        <dbReference type="EMBL" id="KAJ8653463.1"/>
    </source>
</evidence>
<dbReference type="AlphaFoldDB" id="A0AAD7UTV2"/>